<name>A0A1M6I2X4_9FLAO</name>
<dbReference type="OrthoDB" id="1491846at2"/>
<dbReference type="Pfam" id="PF26314">
    <property type="entry name" value="MptA_B_family"/>
    <property type="match status" value="1"/>
</dbReference>
<feature type="transmembrane region" description="Helical" evidence="1">
    <location>
        <begin position="165"/>
        <end position="186"/>
    </location>
</feature>
<reference evidence="2 3" key="1">
    <citation type="submission" date="2016-11" db="EMBL/GenBank/DDBJ databases">
        <authorList>
            <person name="Jaros S."/>
            <person name="Januszkiewicz K."/>
            <person name="Wedrychowicz H."/>
        </authorList>
    </citation>
    <scope>NUCLEOTIDE SEQUENCE [LARGE SCALE GENOMIC DNA]</scope>
    <source>
        <strain evidence="2 3">CGMCC 1.8863</strain>
    </source>
</reference>
<feature type="transmembrane region" description="Helical" evidence="1">
    <location>
        <begin position="423"/>
        <end position="441"/>
    </location>
</feature>
<feature type="transmembrane region" description="Helical" evidence="1">
    <location>
        <begin position="337"/>
        <end position="353"/>
    </location>
</feature>
<keyword evidence="1" id="KW-0812">Transmembrane</keyword>
<gene>
    <name evidence="2" type="ORF">SAMN04487911_11612</name>
</gene>
<accession>A0A1M6I2X4</accession>
<feature type="transmembrane region" description="Helical" evidence="1">
    <location>
        <begin position="237"/>
        <end position="260"/>
    </location>
</feature>
<keyword evidence="1" id="KW-0472">Membrane</keyword>
<proteinExistence type="predicted"/>
<dbReference type="AlphaFoldDB" id="A0A1M6I2X4"/>
<sequence length="453" mass="52766">MFHKIITYWNLHKFPILLALVSVLFYTSFAYDLERKDFTRLITLFAGLFFFCYKLIQFEKWNFRFLVITGIIFRLIFLGATPNLSQDFFRFIWDGNLIVQGLNPYLHLPINLIAQEDFSLNNAQQLVVGMGELSASNYSNYPPLNQLIFAISSLLSGKSVAGSLLIMRVFIILAEIGILYFGRLLLLKLNKPVHLIFWYFLNPLIIIELTGNLHFEGVMLFFFIWSIYLLHTKKWKIAAPVYAMSIAVKLVPLIFLPLFIKHLGLKKSLIFYSLVAGVSVLFFFPFFSVQFLENYSQTIGLWFSNFEFNAGLYNLVKHIAVSFGAKPWELIKVYGKITPPIVIITVGLFTFLADNKKTPTLLTSMVWILSVYYLLATTVHPWYIVFLALTCLFTDIKHPVIWSFFVFLSYWTYSNPDYKEHKIILIVEYIAIYGFMIYEIIKAYNKKAIFRKI</sequence>
<feature type="transmembrane region" description="Helical" evidence="1">
    <location>
        <begin position="198"/>
        <end position="225"/>
    </location>
</feature>
<dbReference type="STRING" id="558155.SAMN04487911_11612"/>
<protein>
    <recommendedName>
        <fullName evidence="4">Mannosyltransferase</fullName>
    </recommendedName>
</protein>
<evidence type="ECO:0008006" key="4">
    <source>
        <dbReference type="Google" id="ProtNLM"/>
    </source>
</evidence>
<feature type="transmembrane region" description="Helical" evidence="1">
    <location>
        <begin position="40"/>
        <end position="56"/>
    </location>
</feature>
<dbReference type="EMBL" id="FQYX01000016">
    <property type="protein sequence ID" value="SHJ28735.1"/>
    <property type="molecule type" value="Genomic_DNA"/>
</dbReference>
<keyword evidence="1" id="KW-1133">Transmembrane helix</keyword>
<evidence type="ECO:0000313" key="3">
    <source>
        <dbReference type="Proteomes" id="UP000184231"/>
    </source>
</evidence>
<evidence type="ECO:0000256" key="1">
    <source>
        <dbReference type="SAM" id="Phobius"/>
    </source>
</evidence>
<evidence type="ECO:0000313" key="2">
    <source>
        <dbReference type="EMBL" id="SHJ28735.1"/>
    </source>
</evidence>
<keyword evidence="3" id="KW-1185">Reference proteome</keyword>
<dbReference type="Proteomes" id="UP000184231">
    <property type="component" value="Unassembled WGS sequence"/>
</dbReference>
<feature type="transmembrane region" description="Helical" evidence="1">
    <location>
        <begin position="63"/>
        <end position="81"/>
    </location>
</feature>
<feature type="transmembrane region" description="Helical" evidence="1">
    <location>
        <begin position="269"/>
        <end position="287"/>
    </location>
</feature>
<organism evidence="2 3">
    <name type="scientific">Arenibacter nanhaiticus</name>
    <dbReference type="NCBI Taxonomy" id="558155"/>
    <lineage>
        <taxon>Bacteria</taxon>
        <taxon>Pseudomonadati</taxon>
        <taxon>Bacteroidota</taxon>
        <taxon>Flavobacteriia</taxon>
        <taxon>Flavobacteriales</taxon>
        <taxon>Flavobacteriaceae</taxon>
        <taxon>Arenibacter</taxon>
    </lineage>
</organism>
<feature type="transmembrane region" description="Helical" evidence="1">
    <location>
        <begin position="382"/>
        <end position="411"/>
    </location>
</feature>
<dbReference type="RefSeq" id="WP_072764747.1">
    <property type="nucleotide sequence ID" value="NZ_FQYX01000016.1"/>
</dbReference>